<keyword evidence="3" id="KW-1185">Reference proteome</keyword>
<dbReference type="OrthoDB" id="240032at2157"/>
<dbReference type="Proteomes" id="UP000770586">
    <property type="component" value="Unassembled WGS sequence"/>
</dbReference>
<dbReference type="EMBL" id="JAGGKE010000007">
    <property type="protein sequence ID" value="MBP1902264.1"/>
    <property type="molecule type" value="Genomic_DNA"/>
</dbReference>
<evidence type="ECO:0000313" key="3">
    <source>
        <dbReference type="Proteomes" id="UP000770586"/>
    </source>
</evidence>
<comment type="caution">
    <text evidence="2">The sequence shown here is derived from an EMBL/GenBank/DDBJ whole genome shotgun (WGS) entry which is preliminary data.</text>
</comment>
<evidence type="ECO:0000256" key="1">
    <source>
        <dbReference type="SAM" id="MobiDB-lite"/>
    </source>
</evidence>
<proteinExistence type="predicted"/>
<accession>A0A8J7R8L6</accession>
<organism evidence="2 3">
    <name type="scientific">Halorubrum trapanicum</name>
    <dbReference type="NCBI Taxonomy" id="29284"/>
    <lineage>
        <taxon>Archaea</taxon>
        <taxon>Methanobacteriati</taxon>
        <taxon>Methanobacteriota</taxon>
        <taxon>Stenosarchaea group</taxon>
        <taxon>Halobacteria</taxon>
        <taxon>Halobacteriales</taxon>
        <taxon>Haloferacaceae</taxon>
        <taxon>Halorubrum</taxon>
    </lineage>
</organism>
<feature type="compositionally biased region" description="Basic and acidic residues" evidence="1">
    <location>
        <begin position="1"/>
        <end position="18"/>
    </location>
</feature>
<evidence type="ECO:0000313" key="2">
    <source>
        <dbReference type="EMBL" id="MBP1902264.1"/>
    </source>
</evidence>
<name>A0A8J7R8L6_9EURY</name>
<protein>
    <submittedName>
        <fullName evidence="2">Putative ArsR family transcriptional regulator</fullName>
    </submittedName>
</protein>
<dbReference type="Pfam" id="PF24033">
    <property type="entry name" value="DUF7342"/>
    <property type="match status" value="1"/>
</dbReference>
<dbReference type="AlphaFoldDB" id="A0A8J7R8L6"/>
<sequence length="191" mass="21640">MDEPRDELKANEAERADAPDFDALVPPEDAVRGERTRDDFLDAVLTLDSPATAGDVAELAGHGVDAAREYLEWFERMGVVTKATDSPATYERNQEYLDWRRVQRLRREYTTEELLDLLEEESEHLAALRREFDVDAPTDVSIARHAEATDRSVEAVWERLTAWQTARRRVALLERALAAESGDAADRRSAV</sequence>
<gene>
    <name evidence="2" type="ORF">J2744_001948</name>
</gene>
<dbReference type="InterPro" id="IPR055766">
    <property type="entry name" value="DUF7342"/>
</dbReference>
<reference evidence="2 3" key="1">
    <citation type="submission" date="2021-03" db="EMBL/GenBank/DDBJ databases">
        <title>Genomic Encyclopedia of Type Strains, Phase IV (KMG-IV): sequencing the most valuable type-strain genomes for metagenomic binning, comparative biology and taxonomic classification.</title>
        <authorList>
            <person name="Goeker M."/>
        </authorList>
    </citation>
    <scope>NUCLEOTIDE SEQUENCE [LARGE SCALE GENOMIC DNA]</scope>
    <source>
        <strain evidence="2 3">DSM 12287</strain>
    </source>
</reference>
<feature type="region of interest" description="Disordered" evidence="1">
    <location>
        <begin position="1"/>
        <end position="35"/>
    </location>
</feature>
<dbReference type="RefSeq" id="WP_209547269.1">
    <property type="nucleotide sequence ID" value="NZ_BAAADX010000001.1"/>
</dbReference>